<proteinExistence type="predicted"/>
<dbReference type="Proteomes" id="UP001595953">
    <property type="component" value="Unassembled WGS sequence"/>
</dbReference>
<sequence length="120" mass="13091">MNFLKTIFAILCISVIYSCSSDSSDDLTPTPDPDPMGTVTYEGDIKAIFTNNCIQCHGDPPTQGAPKPYVTYNQVKADVNIIISRINSTTNPMPPSPNSPLSQTQKTLIQQWKDGGLLEN</sequence>
<dbReference type="PROSITE" id="PS51257">
    <property type="entry name" value="PROKAR_LIPOPROTEIN"/>
    <property type="match status" value="1"/>
</dbReference>
<dbReference type="InterPro" id="IPR036909">
    <property type="entry name" value="Cyt_c-like_dom_sf"/>
</dbReference>
<evidence type="ECO:0000313" key="3">
    <source>
        <dbReference type="Proteomes" id="UP001595953"/>
    </source>
</evidence>
<dbReference type="Gene3D" id="1.10.760.10">
    <property type="entry name" value="Cytochrome c-like domain"/>
    <property type="match status" value="1"/>
</dbReference>
<evidence type="ECO:0000313" key="2">
    <source>
        <dbReference type="EMBL" id="MFC4723046.1"/>
    </source>
</evidence>
<dbReference type="SUPFAM" id="SSF46626">
    <property type="entry name" value="Cytochrome c"/>
    <property type="match status" value="1"/>
</dbReference>
<dbReference type="RefSeq" id="WP_387964079.1">
    <property type="nucleotide sequence ID" value="NZ_JBHSGP010000014.1"/>
</dbReference>
<comment type="caution">
    <text evidence="2">The sequence shown here is derived from an EMBL/GenBank/DDBJ whole genome shotgun (WGS) entry which is preliminary data.</text>
</comment>
<evidence type="ECO:0008006" key="4">
    <source>
        <dbReference type="Google" id="ProtNLM"/>
    </source>
</evidence>
<keyword evidence="3" id="KW-1185">Reference proteome</keyword>
<name>A0ABV9N401_9FLAO</name>
<protein>
    <recommendedName>
        <fullName evidence="4">Cytochrome c domain-containing protein</fullName>
    </recommendedName>
</protein>
<accession>A0ABV9N401</accession>
<evidence type="ECO:0000256" key="1">
    <source>
        <dbReference type="SAM" id="MobiDB-lite"/>
    </source>
</evidence>
<gene>
    <name evidence="2" type="ORF">ACFO5O_11990</name>
</gene>
<feature type="region of interest" description="Disordered" evidence="1">
    <location>
        <begin position="87"/>
        <end position="106"/>
    </location>
</feature>
<reference evidence="3" key="1">
    <citation type="journal article" date="2019" name="Int. J. Syst. Evol. Microbiol.">
        <title>The Global Catalogue of Microorganisms (GCM) 10K type strain sequencing project: providing services to taxonomists for standard genome sequencing and annotation.</title>
        <authorList>
            <consortium name="The Broad Institute Genomics Platform"/>
            <consortium name="The Broad Institute Genome Sequencing Center for Infectious Disease"/>
            <person name="Wu L."/>
            <person name="Ma J."/>
        </authorList>
    </citation>
    <scope>NUCLEOTIDE SEQUENCE [LARGE SCALE GENOMIC DNA]</scope>
    <source>
        <strain evidence="3">CCUG 63682</strain>
    </source>
</reference>
<dbReference type="EMBL" id="JBHSGP010000014">
    <property type="protein sequence ID" value="MFC4723046.1"/>
    <property type="molecule type" value="Genomic_DNA"/>
</dbReference>
<organism evidence="2 3">
    <name type="scientific">Geojedonia litorea</name>
    <dbReference type="NCBI Taxonomy" id="1268269"/>
    <lineage>
        <taxon>Bacteria</taxon>
        <taxon>Pseudomonadati</taxon>
        <taxon>Bacteroidota</taxon>
        <taxon>Flavobacteriia</taxon>
        <taxon>Flavobacteriales</taxon>
        <taxon>Flavobacteriaceae</taxon>
        <taxon>Geojedonia</taxon>
    </lineage>
</organism>